<dbReference type="GO" id="GO:0016020">
    <property type="term" value="C:membrane"/>
    <property type="evidence" value="ECO:0007669"/>
    <property type="project" value="UniProtKB-SubCell"/>
</dbReference>
<evidence type="ECO:0000313" key="7">
    <source>
        <dbReference type="EMBL" id="PZO47625.1"/>
    </source>
</evidence>
<keyword evidence="2" id="KW-0547">Nucleotide-binding</keyword>
<dbReference type="InterPro" id="IPR045063">
    <property type="entry name" value="Dynamin_N"/>
</dbReference>
<evidence type="ECO:0000256" key="3">
    <source>
        <dbReference type="ARBA" id="ARBA00022801"/>
    </source>
</evidence>
<dbReference type="GO" id="GO:0005525">
    <property type="term" value="F:GTP binding"/>
    <property type="evidence" value="ECO:0007669"/>
    <property type="project" value="UniProtKB-KW"/>
</dbReference>
<organism evidence="7 8">
    <name type="scientific">Phormidesmis priestleyi</name>
    <dbReference type="NCBI Taxonomy" id="268141"/>
    <lineage>
        <taxon>Bacteria</taxon>
        <taxon>Bacillati</taxon>
        <taxon>Cyanobacteriota</taxon>
        <taxon>Cyanophyceae</taxon>
        <taxon>Leptolyngbyales</taxon>
        <taxon>Leptolyngbyaceae</taxon>
        <taxon>Phormidesmis</taxon>
    </lineage>
</organism>
<evidence type="ECO:0000256" key="1">
    <source>
        <dbReference type="ARBA" id="ARBA00004370"/>
    </source>
</evidence>
<accession>A0A2W4YMQ5</accession>
<dbReference type="Proteomes" id="UP000249794">
    <property type="component" value="Unassembled WGS sequence"/>
</dbReference>
<comment type="caution">
    <text evidence="7">The sequence shown here is derived from an EMBL/GenBank/DDBJ whole genome shotgun (WGS) entry which is preliminary data.</text>
</comment>
<reference evidence="7 8" key="2">
    <citation type="submission" date="2018-06" db="EMBL/GenBank/DDBJ databases">
        <title>Metagenomic assembly of (sub)arctic Cyanobacteria and their associated microbiome from non-axenic cultures.</title>
        <authorList>
            <person name="Baurain D."/>
        </authorList>
    </citation>
    <scope>NUCLEOTIDE SEQUENCE [LARGE SCALE GENOMIC DNA]</scope>
    <source>
        <strain evidence="7">ULC027bin1</strain>
    </source>
</reference>
<dbReference type="SUPFAM" id="SSF52540">
    <property type="entry name" value="P-loop containing nucleoside triphosphate hydrolases"/>
    <property type="match status" value="1"/>
</dbReference>
<dbReference type="Gene3D" id="3.40.50.300">
    <property type="entry name" value="P-loop containing nucleotide triphosphate hydrolases"/>
    <property type="match status" value="1"/>
</dbReference>
<dbReference type="EMBL" id="QBMP01000267">
    <property type="protein sequence ID" value="PZO47625.1"/>
    <property type="molecule type" value="Genomic_DNA"/>
</dbReference>
<dbReference type="AlphaFoldDB" id="A0A2W4YMQ5"/>
<gene>
    <name evidence="7" type="ORF">DCF15_18830</name>
</gene>
<evidence type="ECO:0000259" key="6">
    <source>
        <dbReference type="Pfam" id="PF00350"/>
    </source>
</evidence>
<feature type="domain" description="Dynamin N-terminal" evidence="6">
    <location>
        <begin position="64"/>
        <end position="238"/>
    </location>
</feature>
<dbReference type="InterPro" id="IPR027094">
    <property type="entry name" value="Mitofusin_fam"/>
</dbReference>
<evidence type="ECO:0000256" key="5">
    <source>
        <dbReference type="ARBA" id="ARBA00023136"/>
    </source>
</evidence>
<keyword evidence="5" id="KW-0472">Membrane</keyword>
<protein>
    <submittedName>
        <fullName evidence="7">Dynamin family protein</fullName>
    </submittedName>
</protein>
<dbReference type="InterPro" id="IPR027417">
    <property type="entry name" value="P-loop_NTPase"/>
</dbReference>
<proteinExistence type="predicted"/>
<evidence type="ECO:0000256" key="4">
    <source>
        <dbReference type="ARBA" id="ARBA00023134"/>
    </source>
</evidence>
<keyword evidence="4" id="KW-0342">GTP-binding</keyword>
<evidence type="ECO:0000313" key="8">
    <source>
        <dbReference type="Proteomes" id="UP000249794"/>
    </source>
</evidence>
<keyword evidence="3" id="KW-0378">Hydrolase</keyword>
<dbReference type="PANTHER" id="PTHR10465:SF0">
    <property type="entry name" value="SARCALUMENIN"/>
    <property type="match status" value="1"/>
</dbReference>
<name>A0A2W4YMQ5_9CYAN</name>
<comment type="subcellular location">
    <subcellularLocation>
        <location evidence="1">Membrane</location>
    </subcellularLocation>
</comment>
<evidence type="ECO:0000256" key="2">
    <source>
        <dbReference type="ARBA" id="ARBA00022741"/>
    </source>
</evidence>
<dbReference type="Pfam" id="PF00350">
    <property type="entry name" value="Dynamin_N"/>
    <property type="match status" value="1"/>
</dbReference>
<dbReference type="GO" id="GO:0003924">
    <property type="term" value="F:GTPase activity"/>
    <property type="evidence" value="ECO:0007669"/>
    <property type="project" value="InterPro"/>
</dbReference>
<dbReference type="PANTHER" id="PTHR10465">
    <property type="entry name" value="TRANSMEMBRANE GTPASE FZO1"/>
    <property type="match status" value="1"/>
</dbReference>
<sequence>MDWQEASAYYEAKLTNALNVQRHALNLADLPQTGISEDEKNVLIDEGIPAKKQLERLKKREFRIAVVGLEKAGKSTFVNAWLDCDLLPSKGGRCTFTTTQIFSVQADSQQVLTVKAKTPAQFAQLQSDLKLTAQTEENAKKDLETISRYATTLQQVIDEGNKEIPFSRLEDIKEPLQKYVADERFAHAVDEIWLYTNKLAQAEGIVFYDVPGLDSGLAKHVEESKEMLADCDAVIIVQMFPSLRDAELKIIKFTAEGDRNVKVADKLFAFLSRIDSKKTPEAIKDHIDLAKADWIKQANLPERRIVSGTAGSHLVLSGVASEQTLKEVGSPEAVRQNLEGLTGIGDRDQLLDQVTGIRKIKSRVNAYINTERVDVLKKRCEASISQILSTSESIRSAVSKRYSDNPEDAKRQEEDSKRISFAEWWEAKWERILAELADYYDLNIRPSDRIPKNLDQLTACSKTQANFHSRYLAHVDELFSAFKERAKNRRELIFKQQSVVQFDSHKTNFDWREELYADISQMLQDISKELAIELRQEAIELVEYISSLMWNSPEVKLRLIKDAEDYVEMLNRSLSVLFLRFARPMVEALVRGPVDSEMRCSIVKRLGPDIEILDNYYGGESAEFKTLKRFANYGAKLLYDLTIREKVLGIQEIVAVVGQVTQSALTPEELLVREVEADLKAVEVYLKEAIFEAAGFRQYCSQELDRLRDKFINSQAVWSGVATNEWLGENPLLLSELPDNLKKLEVNLEVSDRLRQLTAALDKTVSRP</sequence>
<reference evidence="8" key="1">
    <citation type="submission" date="2018-04" db="EMBL/GenBank/DDBJ databases">
        <authorList>
            <person name="Cornet L."/>
        </authorList>
    </citation>
    <scope>NUCLEOTIDE SEQUENCE [LARGE SCALE GENOMIC DNA]</scope>
</reference>